<dbReference type="RefSeq" id="WP_077410291.1">
    <property type="nucleotide sequence ID" value="NZ_JBHRTS010000002.1"/>
</dbReference>
<evidence type="ECO:0000313" key="2">
    <source>
        <dbReference type="EMBL" id="MFC3193487.1"/>
    </source>
</evidence>
<sequence length="89" mass="9989">MNTHKIHTHSLLYFITPASVLLLISPLWFSAIALGLGAVVWLTMTLHRHWEIVCFGFQVISEFMAFCLLVLVFVGLSLGLSALVDWPPH</sequence>
<organism evidence="2 3">
    <name type="scientific">Marinicella sediminis</name>
    <dbReference type="NCBI Taxonomy" id="1792834"/>
    <lineage>
        <taxon>Bacteria</taxon>
        <taxon>Pseudomonadati</taxon>
        <taxon>Pseudomonadota</taxon>
        <taxon>Gammaproteobacteria</taxon>
        <taxon>Lysobacterales</taxon>
        <taxon>Marinicellaceae</taxon>
        <taxon>Marinicella</taxon>
    </lineage>
</organism>
<comment type="caution">
    <text evidence="2">The sequence shown here is derived from an EMBL/GenBank/DDBJ whole genome shotgun (WGS) entry which is preliminary data.</text>
</comment>
<dbReference type="Proteomes" id="UP001595533">
    <property type="component" value="Unassembled WGS sequence"/>
</dbReference>
<accession>A0ABV7J8K6</accession>
<name>A0ABV7J8K6_9GAMM</name>
<proteinExistence type="predicted"/>
<reference evidence="3" key="1">
    <citation type="journal article" date="2019" name="Int. J. Syst. Evol. Microbiol.">
        <title>The Global Catalogue of Microorganisms (GCM) 10K type strain sequencing project: providing services to taxonomists for standard genome sequencing and annotation.</title>
        <authorList>
            <consortium name="The Broad Institute Genomics Platform"/>
            <consortium name="The Broad Institute Genome Sequencing Center for Infectious Disease"/>
            <person name="Wu L."/>
            <person name="Ma J."/>
        </authorList>
    </citation>
    <scope>NUCLEOTIDE SEQUENCE [LARGE SCALE GENOMIC DNA]</scope>
    <source>
        <strain evidence="3">KCTC 42953</strain>
    </source>
</reference>
<protein>
    <submittedName>
        <fullName evidence="2">Uncharacterized protein</fullName>
    </submittedName>
</protein>
<dbReference type="EMBL" id="JBHRTS010000002">
    <property type="protein sequence ID" value="MFC3193487.1"/>
    <property type="molecule type" value="Genomic_DNA"/>
</dbReference>
<evidence type="ECO:0000313" key="3">
    <source>
        <dbReference type="Proteomes" id="UP001595533"/>
    </source>
</evidence>
<feature type="transmembrane region" description="Helical" evidence="1">
    <location>
        <begin position="20"/>
        <end position="42"/>
    </location>
</feature>
<evidence type="ECO:0000256" key="1">
    <source>
        <dbReference type="SAM" id="Phobius"/>
    </source>
</evidence>
<gene>
    <name evidence="2" type="ORF">ACFODZ_04420</name>
</gene>
<feature type="transmembrane region" description="Helical" evidence="1">
    <location>
        <begin position="63"/>
        <end position="84"/>
    </location>
</feature>
<keyword evidence="1" id="KW-0472">Membrane</keyword>
<keyword evidence="3" id="KW-1185">Reference proteome</keyword>
<keyword evidence="1" id="KW-0812">Transmembrane</keyword>
<keyword evidence="1" id="KW-1133">Transmembrane helix</keyword>